<dbReference type="Gene3D" id="4.10.240.10">
    <property type="entry name" value="Zn(2)-C6 fungal-type DNA-binding domain"/>
    <property type="match status" value="1"/>
</dbReference>
<accession>A0A9P4Z0H4</accession>
<feature type="compositionally biased region" description="Basic and acidic residues" evidence="3">
    <location>
        <begin position="171"/>
        <end position="182"/>
    </location>
</feature>
<dbReference type="RefSeq" id="XP_035325095.1">
    <property type="nucleotide sequence ID" value="XM_035462165.1"/>
</dbReference>
<proteinExistence type="predicted"/>
<feature type="region of interest" description="Disordered" evidence="3">
    <location>
        <begin position="159"/>
        <end position="211"/>
    </location>
</feature>
<evidence type="ECO:0000256" key="2">
    <source>
        <dbReference type="ARBA" id="ARBA00023242"/>
    </source>
</evidence>
<protein>
    <recommendedName>
        <fullName evidence="4">Zn(2)-C6 fungal-type domain-containing protein</fullName>
    </recommendedName>
</protein>
<dbReference type="CDD" id="cd00067">
    <property type="entry name" value="GAL4"/>
    <property type="match status" value="1"/>
</dbReference>
<dbReference type="GO" id="GO:0000981">
    <property type="term" value="F:DNA-binding transcription factor activity, RNA polymerase II-specific"/>
    <property type="evidence" value="ECO:0007669"/>
    <property type="project" value="InterPro"/>
</dbReference>
<evidence type="ECO:0000313" key="6">
    <source>
        <dbReference type="Proteomes" id="UP000749293"/>
    </source>
</evidence>
<comment type="subcellular location">
    <subcellularLocation>
        <location evidence="1">Nucleus</location>
    </subcellularLocation>
</comment>
<dbReference type="OrthoDB" id="3477330at2759"/>
<dbReference type="InterPro" id="IPR036864">
    <property type="entry name" value="Zn2-C6_fun-type_DNA-bd_sf"/>
</dbReference>
<evidence type="ECO:0000259" key="4">
    <source>
        <dbReference type="PROSITE" id="PS50048"/>
    </source>
</evidence>
<dbReference type="GeneID" id="55966409"/>
<sequence>MSHVTLKGRRTAKKTFTGCWTCRTRKIKCDEGKPACYQCTSKKFSCEGYGVRLLWISENHDLGSNVSQKPLQHHEVDNIITSIDAFVPADQDQVSKPLFIHNFGVFEISSDSAVTSPTVAVGVVDNSQVHDTGENRWQSGQHFVDGTSYIFPEGMYGSPSTNESAGFPNDEDSRLRAPDHHQHGFAQDDPGNDDLASRSSQVADKAERRSPSLERYACSPYFFTVPPALKSSPLSDTERFLMHHYMHRVVNLFCVIDNQKSPWKLIHLPRALQSVGELNVNGSSTRIRDALRNALLSISAFCLSNDGTLRRCGRDAAAWAHRATQYRGKSIKLLKDSVEKDLHAPSRPGYKELLATMLSMVTINVISGDTSTCKVHLDGALRLMRYARSWKTRYSSKAQSLHRIYFYLRTIYESTAVDYALERPSDPSQSVEAGAAALSVLDPLSLGTHQNDSSMDTCSTPSAVPDPANMTTWECIYGVPLTMLVLLSRTTHLISKLDAFRQRFQTTAIPEELAAKCDELEITIMDLLAQSSETQRGTSEETPSSTIIRKTTSAFHNALIVYFAQHVRLLGYRYLQPYVQEVLNSIRDIETIKAEKQILAAPLFWPAFIASSEAFDNPIQAEFKDWYRNVEVYGIESVRTGIMVLEQVWADGPTAGRRYTSQWMGVVRKTGLRLMLS</sequence>
<dbReference type="PROSITE" id="PS50048">
    <property type="entry name" value="ZN2_CY6_FUNGAL_2"/>
    <property type="match status" value="1"/>
</dbReference>
<dbReference type="Pfam" id="PF00172">
    <property type="entry name" value="Zn_clus"/>
    <property type="match status" value="1"/>
</dbReference>
<dbReference type="Proteomes" id="UP000749293">
    <property type="component" value="Unassembled WGS sequence"/>
</dbReference>
<dbReference type="GO" id="GO:0008270">
    <property type="term" value="F:zinc ion binding"/>
    <property type="evidence" value="ECO:0007669"/>
    <property type="project" value="InterPro"/>
</dbReference>
<dbReference type="InterPro" id="IPR021858">
    <property type="entry name" value="Fun_TF"/>
</dbReference>
<dbReference type="EMBL" id="JAANYQ010000001">
    <property type="protein sequence ID" value="KAF4126443.1"/>
    <property type="molecule type" value="Genomic_DNA"/>
</dbReference>
<dbReference type="Pfam" id="PF11951">
    <property type="entry name" value="Fungal_trans_2"/>
    <property type="match status" value="1"/>
</dbReference>
<reference evidence="5" key="1">
    <citation type="submission" date="2020-03" db="EMBL/GenBank/DDBJ databases">
        <title>Site-based positive gene gene selection in Geosmithia morbida across the United States reveals a broad range of putative effectors and factors for local host and environmental adapation.</title>
        <authorList>
            <person name="Onufrak A."/>
            <person name="Murdoch R.W."/>
            <person name="Gazis R."/>
            <person name="Huff M."/>
            <person name="Staton M."/>
            <person name="Klingeman W."/>
            <person name="Hadziabdic D."/>
        </authorList>
    </citation>
    <scope>NUCLEOTIDE SEQUENCE</scope>
    <source>
        <strain evidence="5">1262</strain>
    </source>
</reference>
<dbReference type="InterPro" id="IPR001138">
    <property type="entry name" value="Zn2Cys6_DnaBD"/>
</dbReference>
<organism evidence="5 6">
    <name type="scientific">Geosmithia morbida</name>
    <dbReference type="NCBI Taxonomy" id="1094350"/>
    <lineage>
        <taxon>Eukaryota</taxon>
        <taxon>Fungi</taxon>
        <taxon>Dikarya</taxon>
        <taxon>Ascomycota</taxon>
        <taxon>Pezizomycotina</taxon>
        <taxon>Sordariomycetes</taxon>
        <taxon>Hypocreomycetidae</taxon>
        <taxon>Hypocreales</taxon>
        <taxon>Bionectriaceae</taxon>
        <taxon>Geosmithia</taxon>
    </lineage>
</organism>
<name>A0A9P4Z0H4_9HYPO</name>
<feature type="domain" description="Zn(2)-C6 fungal-type" evidence="4">
    <location>
        <begin position="18"/>
        <end position="46"/>
    </location>
</feature>
<comment type="caution">
    <text evidence="5">The sequence shown here is derived from an EMBL/GenBank/DDBJ whole genome shotgun (WGS) entry which is preliminary data.</text>
</comment>
<dbReference type="SMART" id="SM00066">
    <property type="entry name" value="GAL4"/>
    <property type="match status" value="1"/>
</dbReference>
<dbReference type="PANTHER" id="PTHR37534">
    <property type="entry name" value="TRANSCRIPTIONAL ACTIVATOR PROTEIN UGA3"/>
    <property type="match status" value="1"/>
</dbReference>
<dbReference type="PANTHER" id="PTHR37534:SF46">
    <property type="entry name" value="ZN(II)2CYS6 TRANSCRIPTION FACTOR (EUROFUNG)"/>
    <property type="match status" value="1"/>
</dbReference>
<keyword evidence="2" id="KW-0539">Nucleus</keyword>
<evidence type="ECO:0000256" key="3">
    <source>
        <dbReference type="SAM" id="MobiDB-lite"/>
    </source>
</evidence>
<keyword evidence="6" id="KW-1185">Reference proteome</keyword>
<dbReference type="SUPFAM" id="SSF57701">
    <property type="entry name" value="Zn2/Cys6 DNA-binding domain"/>
    <property type="match status" value="1"/>
</dbReference>
<dbReference type="PROSITE" id="PS00463">
    <property type="entry name" value="ZN2_CY6_FUNGAL_1"/>
    <property type="match status" value="1"/>
</dbReference>
<dbReference type="GO" id="GO:0005634">
    <property type="term" value="C:nucleus"/>
    <property type="evidence" value="ECO:0007669"/>
    <property type="project" value="UniProtKB-SubCell"/>
</dbReference>
<dbReference type="AlphaFoldDB" id="A0A9P4Z0H4"/>
<evidence type="ECO:0000256" key="1">
    <source>
        <dbReference type="ARBA" id="ARBA00004123"/>
    </source>
</evidence>
<evidence type="ECO:0000313" key="5">
    <source>
        <dbReference type="EMBL" id="KAF4126443.1"/>
    </source>
</evidence>
<gene>
    <name evidence="5" type="ORF">GMORB2_0179</name>
</gene>